<sequence>MDAHLGPGSHFAAPPAARTEAAASPPTTTAVKQRAVEDQGASPGKVAGERKMGGDVAGAVAKQEGKGKKKKKKKGAPIVVHHFPFQSRLGLL</sequence>
<comment type="caution">
    <text evidence="2">The sequence shown here is derived from an EMBL/GenBank/DDBJ whole genome shotgun (WGS) entry which is preliminary data.</text>
</comment>
<dbReference type="Proteomes" id="UP000636709">
    <property type="component" value="Unassembled WGS sequence"/>
</dbReference>
<reference evidence="2" key="1">
    <citation type="submission" date="2020-07" db="EMBL/GenBank/DDBJ databases">
        <title>Genome sequence and genetic diversity analysis of an under-domesticated orphan crop, white fonio (Digitaria exilis).</title>
        <authorList>
            <person name="Bennetzen J.L."/>
            <person name="Chen S."/>
            <person name="Ma X."/>
            <person name="Wang X."/>
            <person name="Yssel A.E.J."/>
            <person name="Chaluvadi S.R."/>
            <person name="Johnson M."/>
            <person name="Gangashetty P."/>
            <person name="Hamidou F."/>
            <person name="Sanogo M.D."/>
            <person name="Zwaenepoel A."/>
            <person name="Wallace J."/>
            <person name="Van De Peer Y."/>
            <person name="Van Deynze A."/>
        </authorList>
    </citation>
    <scope>NUCLEOTIDE SEQUENCE</scope>
    <source>
        <tissue evidence="2">Leaves</tissue>
    </source>
</reference>
<feature type="compositionally biased region" description="Low complexity" evidence="1">
    <location>
        <begin position="12"/>
        <end position="30"/>
    </location>
</feature>
<feature type="region of interest" description="Disordered" evidence="1">
    <location>
        <begin position="1"/>
        <end position="77"/>
    </location>
</feature>
<dbReference type="EMBL" id="JACEFO010001799">
    <property type="protein sequence ID" value="KAF8701633.1"/>
    <property type="molecule type" value="Genomic_DNA"/>
</dbReference>
<evidence type="ECO:0000313" key="3">
    <source>
        <dbReference type="Proteomes" id="UP000636709"/>
    </source>
</evidence>
<evidence type="ECO:0000256" key="1">
    <source>
        <dbReference type="SAM" id="MobiDB-lite"/>
    </source>
</evidence>
<name>A0A835BJ68_9POAL</name>
<evidence type="ECO:0000313" key="2">
    <source>
        <dbReference type="EMBL" id="KAF8701633.1"/>
    </source>
</evidence>
<accession>A0A835BJ68</accession>
<gene>
    <name evidence="2" type="ORF">HU200_033472</name>
</gene>
<proteinExistence type="predicted"/>
<organism evidence="2 3">
    <name type="scientific">Digitaria exilis</name>
    <dbReference type="NCBI Taxonomy" id="1010633"/>
    <lineage>
        <taxon>Eukaryota</taxon>
        <taxon>Viridiplantae</taxon>
        <taxon>Streptophyta</taxon>
        <taxon>Embryophyta</taxon>
        <taxon>Tracheophyta</taxon>
        <taxon>Spermatophyta</taxon>
        <taxon>Magnoliopsida</taxon>
        <taxon>Liliopsida</taxon>
        <taxon>Poales</taxon>
        <taxon>Poaceae</taxon>
        <taxon>PACMAD clade</taxon>
        <taxon>Panicoideae</taxon>
        <taxon>Panicodae</taxon>
        <taxon>Paniceae</taxon>
        <taxon>Anthephorinae</taxon>
        <taxon>Digitaria</taxon>
    </lineage>
</organism>
<dbReference type="AlphaFoldDB" id="A0A835BJ68"/>
<keyword evidence="3" id="KW-1185">Reference proteome</keyword>
<protein>
    <submittedName>
        <fullName evidence="2">Uncharacterized protein</fullName>
    </submittedName>
</protein>